<dbReference type="Pfam" id="PF13400">
    <property type="entry name" value="Tad"/>
    <property type="match status" value="1"/>
</dbReference>
<evidence type="ECO:0000259" key="3">
    <source>
        <dbReference type="Pfam" id="PF13400"/>
    </source>
</evidence>
<feature type="domain" description="Putative Flp pilus-assembly TadG-like N-terminal" evidence="3">
    <location>
        <begin position="22"/>
        <end position="68"/>
    </location>
</feature>
<dbReference type="EMBL" id="JABSNM010000005">
    <property type="protein sequence ID" value="NRT55853.1"/>
    <property type="molecule type" value="Genomic_DNA"/>
</dbReference>
<gene>
    <name evidence="4" type="ORF">HNQ01_001583</name>
</gene>
<evidence type="ECO:0000256" key="2">
    <source>
        <dbReference type="SAM" id="Phobius"/>
    </source>
</evidence>
<sequence length="430" mass="43190">MSTLRAPRRLRQPPRPRAAQQGAVAIMVGLSLVVLIGAAGLSIDAGRLYVAKSELQSAVDACALAAARELVCTGTDTSCLANAEAAGQTVAARHKADLQAAAVSASVTFASTLSGSYAARTAGAAATARHVRCTAQVGGIQPWLMGVLGAGNSTVAASAVATTAPAQDFCLSTPMALCSSGAGSNFGYTVNQWITVTSTASGQDASLGGSLRWASITGNTSTNAIRDQLEGSTPACGKAQGSTVTLSNGTQQGTKSAYNTRFGLYPNGAGAATPSTVPPDRTGYAYPSKTLGIGTDVYGDYLSRRASFTPFTPNDYKGNPPGNGKGNGNGNGNGNAGGSYSGNPITQAAHQQYGTDRRLISVAVTDCTAGTPRISGVACLLMLNPMGDGATSDLHFQYLGNASSGTTPCGSTGTPGGSTSSGPRVPMLEQ</sequence>
<evidence type="ECO:0000256" key="1">
    <source>
        <dbReference type="SAM" id="MobiDB-lite"/>
    </source>
</evidence>
<proteinExistence type="predicted"/>
<name>A0ABX2G326_9BURK</name>
<feature type="region of interest" description="Disordered" evidence="1">
    <location>
        <begin position="310"/>
        <end position="345"/>
    </location>
</feature>
<keyword evidence="2" id="KW-1133">Transmembrane helix</keyword>
<dbReference type="Proteomes" id="UP001516061">
    <property type="component" value="Unassembled WGS sequence"/>
</dbReference>
<comment type="caution">
    <text evidence="4">The sequence shown here is derived from an EMBL/GenBank/DDBJ whole genome shotgun (WGS) entry which is preliminary data.</text>
</comment>
<evidence type="ECO:0000313" key="4">
    <source>
        <dbReference type="EMBL" id="NRT55853.1"/>
    </source>
</evidence>
<keyword evidence="2" id="KW-0472">Membrane</keyword>
<dbReference type="InterPro" id="IPR028087">
    <property type="entry name" value="Tad_N"/>
</dbReference>
<feature type="transmembrane region" description="Helical" evidence="2">
    <location>
        <begin position="21"/>
        <end position="43"/>
    </location>
</feature>
<feature type="compositionally biased region" description="Gly residues" evidence="1">
    <location>
        <begin position="321"/>
        <end position="340"/>
    </location>
</feature>
<keyword evidence="5" id="KW-1185">Reference proteome</keyword>
<feature type="compositionally biased region" description="Low complexity" evidence="1">
    <location>
        <begin position="406"/>
        <end position="423"/>
    </location>
</feature>
<reference evidence="4 5" key="1">
    <citation type="submission" date="2020-05" db="EMBL/GenBank/DDBJ databases">
        <title>Genomic Encyclopedia of Type Strains, Phase IV (KMG-V): Genome sequencing to study the core and pangenomes of soil and plant-associated prokaryotes.</title>
        <authorList>
            <person name="Whitman W."/>
        </authorList>
    </citation>
    <scope>NUCLEOTIDE SEQUENCE [LARGE SCALE GENOMIC DNA]</scope>
    <source>
        <strain evidence="4 5">C29</strain>
    </source>
</reference>
<feature type="compositionally biased region" description="Polar residues" evidence="1">
    <location>
        <begin position="240"/>
        <end position="253"/>
    </location>
</feature>
<organism evidence="4 5">
    <name type="scientific">Sphaerotilus uruguayifluvii</name>
    <dbReference type="NCBI Taxonomy" id="2735897"/>
    <lineage>
        <taxon>Bacteria</taxon>
        <taxon>Pseudomonadati</taxon>
        <taxon>Pseudomonadota</taxon>
        <taxon>Betaproteobacteria</taxon>
        <taxon>Burkholderiales</taxon>
        <taxon>Sphaerotilaceae</taxon>
        <taxon>Sphaerotilus</taxon>
    </lineage>
</organism>
<keyword evidence="2" id="KW-0812">Transmembrane</keyword>
<feature type="region of interest" description="Disordered" evidence="1">
    <location>
        <begin position="232"/>
        <end position="253"/>
    </location>
</feature>
<accession>A0ABX2G326</accession>
<feature type="region of interest" description="Disordered" evidence="1">
    <location>
        <begin position="406"/>
        <end position="430"/>
    </location>
</feature>
<protein>
    <submittedName>
        <fullName evidence="4">Flp pilus assembly protein TadG</fullName>
    </submittedName>
</protein>
<dbReference type="RefSeq" id="WP_173804819.1">
    <property type="nucleotide sequence ID" value="NZ_JABSNM010000005.1"/>
</dbReference>
<evidence type="ECO:0000313" key="5">
    <source>
        <dbReference type="Proteomes" id="UP001516061"/>
    </source>
</evidence>